<accession>A0A7M2YY71</accession>
<organism evidence="2 3">
    <name type="scientific">Gaiella occulta</name>
    <dbReference type="NCBI Taxonomy" id="1002870"/>
    <lineage>
        <taxon>Bacteria</taxon>
        <taxon>Bacillati</taxon>
        <taxon>Actinomycetota</taxon>
        <taxon>Thermoleophilia</taxon>
        <taxon>Gaiellales</taxon>
        <taxon>Gaiellaceae</taxon>
        <taxon>Gaiella</taxon>
    </lineage>
</organism>
<protein>
    <recommendedName>
        <fullName evidence="4">Sporulation related domain</fullName>
    </recommendedName>
</protein>
<reference evidence="3" key="2">
    <citation type="journal article" date="2019" name="MicrobiologyOpen">
        <title>High-quality draft genome sequence of Gaiella occulta isolated from a 150 meter deep mineral water borehole and comparison with the genome sequences of other deep-branching lineages of the phylum Actinobacteria.</title>
        <authorList>
            <person name="Severino R."/>
            <person name="Froufe H.J.C."/>
            <person name="Barroso C."/>
            <person name="Albuquerque L."/>
            <person name="Lobo-da-Cunha A."/>
            <person name="da Costa M.S."/>
            <person name="Egas C."/>
        </authorList>
    </citation>
    <scope>NUCLEOTIDE SEQUENCE [LARGE SCALE GENOMIC DNA]</scope>
    <source>
        <strain evidence="3">F2-233</strain>
    </source>
</reference>
<proteinExistence type="predicted"/>
<dbReference type="OrthoDB" id="5245191at2"/>
<dbReference type="Proteomes" id="UP000254134">
    <property type="component" value="Unassembled WGS sequence"/>
</dbReference>
<evidence type="ECO:0000313" key="2">
    <source>
        <dbReference type="EMBL" id="RDI74959.1"/>
    </source>
</evidence>
<evidence type="ECO:0000256" key="1">
    <source>
        <dbReference type="SAM" id="Phobius"/>
    </source>
</evidence>
<keyword evidence="1" id="KW-0812">Transmembrane</keyword>
<evidence type="ECO:0000313" key="3">
    <source>
        <dbReference type="Proteomes" id="UP000254134"/>
    </source>
</evidence>
<evidence type="ECO:0008006" key="4">
    <source>
        <dbReference type="Google" id="ProtNLM"/>
    </source>
</evidence>
<dbReference type="EMBL" id="QQZY01000002">
    <property type="protein sequence ID" value="RDI74959.1"/>
    <property type="molecule type" value="Genomic_DNA"/>
</dbReference>
<feature type="transmembrane region" description="Helical" evidence="1">
    <location>
        <begin position="40"/>
        <end position="61"/>
    </location>
</feature>
<dbReference type="AlphaFoldDB" id="A0A7M2YY71"/>
<keyword evidence="3" id="KW-1185">Reference proteome</keyword>
<keyword evidence="1" id="KW-1133">Transmembrane helix</keyword>
<reference evidence="2 3" key="1">
    <citation type="submission" date="2018-07" db="EMBL/GenBank/DDBJ databases">
        <title>High-quality-draft genome sequence of Gaiella occulta.</title>
        <authorList>
            <person name="Severino R."/>
            <person name="Froufe H.J.C."/>
            <person name="Rainey F.A."/>
            <person name="Barroso C."/>
            <person name="Albuquerque L."/>
            <person name="Lobo-Da-Cunha A."/>
            <person name="Da Costa M.S."/>
            <person name="Egas C."/>
        </authorList>
    </citation>
    <scope>NUCLEOTIDE SEQUENCE [LARGE SCALE GENOMIC DNA]</scope>
    <source>
        <strain evidence="2 3">F2-233</strain>
    </source>
</reference>
<gene>
    <name evidence="2" type="ORF">Gocc_0757</name>
</gene>
<keyword evidence="1" id="KW-0472">Membrane</keyword>
<sequence length="183" mass="18718">MSCPRCGGAVAAGQEYCLECGRRIPGRARLGPPPQDPRRLALRLAVAAALAIGGAAGAVALTRDGARPATIATATGGSVTVAAPAPSAASRLASWPRDTAGWTNVLVSIPKVAGRDAAVARAEQARRRGVAGVGILDSSRYASLHPGYWVVFAGVYASEPEAASRLRIAKAAQRTARTQRVSP</sequence>
<comment type="caution">
    <text evidence="2">The sequence shown here is derived from an EMBL/GenBank/DDBJ whole genome shotgun (WGS) entry which is preliminary data.</text>
</comment>
<name>A0A7M2YY71_9ACTN</name>
<dbReference type="RefSeq" id="WP_114795223.1">
    <property type="nucleotide sequence ID" value="NZ_QQZY01000002.1"/>
</dbReference>